<proteinExistence type="predicted"/>
<sequence length="109" mass="12133">MIKPALTIGGIPFYDAPSEVEGSPYWVDLWADINGYKIGLQVKPSTYKSANLSIYMGKARSSEEAGHKAFLRDFGGKVFIVMPVNGEVSKDIEKKILAERDLLLQMRPK</sequence>
<accession>A0ABS2GL85</accession>
<dbReference type="Proteomes" id="UP000724149">
    <property type="component" value="Unassembled WGS sequence"/>
</dbReference>
<evidence type="ECO:0008006" key="3">
    <source>
        <dbReference type="Google" id="ProtNLM"/>
    </source>
</evidence>
<name>A0ABS2GL85_9FIRM</name>
<keyword evidence="2" id="KW-1185">Reference proteome</keyword>
<comment type="caution">
    <text evidence="1">The sequence shown here is derived from an EMBL/GenBank/DDBJ whole genome shotgun (WGS) entry which is preliminary data.</text>
</comment>
<organism evidence="1 2">
    <name type="scientific">Hydrogenoanaerobacterium saccharovorans</name>
    <dbReference type="NCBI Taxonomy" id="474960"/>
    <lineage>
        <taxon>Bacteria</taxon>
        <taxon>Bacillati</taxon>
        <taxon>Bacillota</taxon>
        <taxon>Clostridia</taxon>
        <taxon>Eubacteriales</taxon>
        <taxon>Oscillospiraceae</taxon>
        <taxon>Hydrogenoanaerobacterium</taxon>
    </lineage>
</organism>
<reference evidence="1 2" key="1">
    <citation type="journal article" date="2021" name="Sci. Rep.">
        <title>The distribution of antibiotic resistance genes in chicken gut microbiota commensals.</title>
        <authorList>
            <person name="Juricova H."/>
            <person name="Matiasovicova J."/>
            <person name="Kubasova T."/>
            <person name="Cejkova D."/>
            <person name="Rychlik I."/>
        </authorList>
    </citation>
    <scope>NUCLEOTIDE SEQUENCE [LARGE SCALE GENOMIC DNA]</scope>
    <source>
        <strain evidence="1 2">An564</strain>
    </source>
</reference>
<gene>
    <name evidence="1" type="ORF">H9X81_03905</name>
</gene>
<protein>
    <recommendedName>
        <fullName evidence="3">PD(D/E)XK endonuclease domain-containing protein</fullName>
    </recommendedName>
</protein>
<evidence type="ECO:0000313" key="2">
    <source>
        <dbReference type="Proteomes" id="UP000724149"/>
    </source>
</evidence>
<evidence type="ECO:0000313" key="1">
    <source>
        <dbReference type="EMBL" id="MBM6922838.1"/>
    </source>
</evidence>
<dbReference type="RefSeq" id="WP_204719997.1">
    <property type="nucleotide sequence ID" value="NZ_JACSNR010000003.1"/>
</dbReference>
<dbReference type="EMBL" id="JACSNR010000003">
    <property type="protein sequence ID" value="MBM6922838.1"/>
    <property type="molecule type" value="Genomic_DNA"/>
</dbReference>